<evidence type="ECO:0000256" key="1">
    <source>
        <dbReference type="ARBA" id="ARBA00022676"/>
    </source>
</evidence>
<dbReference type="InterPro" id="IPR051199">
    <property type="entry name" value="LPS_LOS_Heptosyltrfase"/>
</dbReference>
<evidence type="ECO:0000256" key="2">
    <source>
        <dbReference type="ARBA" id="ARBA00022679"/>
    </source>
</evidence>
<dbReference type="Pfam" id="PF01075">
    <property type="entry name" value="Glyco_transf_9"/>
    <property type="match status" value="1"/>
</dbReference>
<dbReference type="Gene3D" id="3.40.50.2000">
    <property type="entry name" value="Glycogen Phosphorylase B"/>
    <property type="match status" value="2"/>
</dbReference>
<keyword evidence="2 3" id="KW-0808">Transferase</keyword>
<organism evidence="3 4">
    <name type="scientific">Thermodesulfobium acidiphilum</name>
    <dbReference type="NCBI Taxonomy" id="1794699"/>
    <lineage>
        <taxon>Bacteria</taxon>
        <taxon>Pseudomonadati</taxon>
        <taxon>Thermodesulfobiota</taxon>
        <taxon>Thermodesulfobiia</taxon>
        <taxon>Thermodesulfobiales</taxon>
        <taxon>Thermodesulfobiaceae</taxon>
        <taxon>Thermodesulfobium</taxon>
    </lineage>
</organism>
<gene>
    <name evidence="3" type="ORF">TDSAC_1371</name>
</gene>
<accession>A0A2R4W1M4</accession>
<dbReference type="GO" id="GO:0008713">
    <property type="term" value="F:ADP-heptose-lipopolysaccharide heptosyltransferase activity"/>
    <property type="evidence" value="ECO:0007669"/>
    <property type="project" value="TreeGrafter"/>
</dbReference>
<dbReference type="RefSeq" id="WP_108309494.1">
    <property type="nucleotide sequence ID" value="NZ_CP020921.1"/>
</dbReference>
<evidence type="ECO:0000313" key="3">
    <source>
        <dbReference type="EMBL" id="AWB10711.1"/>
    </source>
</evidence>
<dbReference type="AlphaFoldDB" id="A0A2R4W1M4"/>
<name>A0A2R4W1M4_THEAF</name>
<dbReference type="InterPro" id="IPR002201">
    <property type="entry name" value="Glyco_trans_9"/>
</dbReference>
<dbReference type="GO" id="GO:0005829">
    <property type="term" value="C:cytosol"/>
    <property type="evidence" value="ECO:0007669"/>
    <property type="project" value="TreeGrafter"/>
</dbReference>
<dbReference type="EMBL" id="CP020921">
    <property type="protein sequence ID" value="AWB10711.1"/>
    <property type="molecule type" value="Genomic_DNA"/>
</dbReference>
<dbReference type="KEGG" id="taci:TDSAC_1371"/>
<reference evidence="3 4" key="1">
    <citation type="submission" date="2017-04" db="EMBL/GenBank/DDBJ databases">
        <title>Genomic insights into metabolism of Thermodesulfobium acidiphilum.</title>
        <authorList>
            <person name="Toshchakov S.V."/>
            <person name="Frolov E.N."/>
            <person name="Kublanov I.V."/>
            <person name="Samarov N.I."/>
            <person name="Novikov A."/>
            <person name="Lebedinsky A.V."/>
            <person name="Bonch-Osmolovskaya E.A."/>
            <person name="Chernyh N.A."/>
        </authorList>
    </citation>
    <scope>NUCLEOTIDE SEQUENCE [LARGE SCALE GENOMIC DNA]</scope>
    <source>
        <strain evidence="3 4">3127-1</strain>
    </source>
</reference>
<evidence type="ECO:0000313" key="4">
    <source>
        <dbReference type="Proteomes" id="UP000244792"/>
    </source>
</evidence>
<protein>
    <submittedName>
        <fullName evidence="3">Heptosyltransferase-2</fullName>
    </submittedName>
</protein>
<dbReference type="PANTHER" id="PTHR30160">
    <property type="entry name" value="TETRAACYLDISACCHARIDE 4'-KINASE-RELATED"/>
    <property type="match status" value="1"/>
</dbReference>
<dbReference type="SUPFAM" id="SSF53756">
    <property type="entry name" value="UDP-Glycosyltransferase/glycogen phosphorylase"/>
    <property type="match status" value="1"/>
</dbReference>
<dbReference type="CDD" id="cd03789">
    <property type="entry name" value="GT9_LPS_heptosyltransferase"/>
    <property type="match status" value="1"/>
</dbReference>
<keyword evidence="4" id="KW-1185">Reference proteome</keyword>
<dbReference type="Proteomes" id="UP000244792">
    <property type="component" value="Chromosome"/>
</dbReference>
<sequence>MRNFDIKNIKKIGVIVGNPGLGDLLFSFPLFSNLRRNFPEAEIYFIGNLREYTMSLVLRSKNIDDIIYYEEYKIQKIPGDLPHFFLNYRKEKFDLIFDLQRHFLITTLTKFSGVKIFQSFSMKQIFSTYKADDSLRRKEHNALHHLRLLEPLGINPELICELNLFEIDFKKPKIFLKEKNIDKFVAIVASSGYKLKNWSQENYVQIINYLYKNFGYKSILIGSKEDKKVLEGISNFTENAITMPDDFKIEETAALLKLSALTVGNDSGPLHLASFQNIPVIGLYGSTNPNLCGPLGKNSVVLQTTVSCAPCSLYSCPYNMKCIDLISVDDVSMSISKVLKLK</sequence>
<dbReference type="OrthoDB" id="9797795at2"/>
<keyword evidence="1" id="KW-0328">Glycosyltransferase</keyword>
<dbReference type="GO" id="GO:0009244">
    <property type="term" value="P:lipopolysaccharide core region biosynthetic process"/>
    <property type="evidence" value="ECO:0007669"/>
    <property type="project" value="TreeGrafter"/>
</dbReference>
<proteinExistence type="predicted"/>